<dbReference type="STRING" id="50718.SU60_10105"/>
<dbReference type="PANTHER" id="PTHR47962:SF4">
    <property type="entry name" value="HELICASE"/>
    <property type="match status" value="1"/>
</dbReference>
<keyword evidence="3" id="KW-0547">Nucleotide-binding</keyword>
<dbReference type="OrthoDB" id="9804086at2"/>
<dbReference type="SUPFAM" id="SSF56024">
    <property type="entry name" value="Phospholipase D/nuclease"/>
    <property type="match status" value="1"/>
</dbReference>
<keyword evidence="3" id="KW-0347">Helicase</keyword>
<dbReference type="InterPro" id="IPR014001">
    <property type="entry name" value="Helicase_ATP-bd"/>
</dbReference>
<dbReference type="RefSeq" id="WP_041155407.1">
    <property type="nucleotide sequence ID" value="NZ_CBCRVP010000005.1"/>
</dbReference>
<dbReference type="InterPro" id="IPR027417">
    <property type="entry name" value="P-loop_NTPase"/>
</dbReference>
<dbReference type="InterPro" id="IPR036286">
    <property type="entry name" value="LexA/Signal_pep-like_sf"/>
</dbReference>
<dbReference type="InterPro" id="IPR015927">
    <property type="entry name" value="Peptidase_S24_S26A/B/C"/>
</dbReference>
<comment type="caution">
    <text evidence="3">The sequence shown here is derived from an EMBL/GenBank/DDBJ whole genome shotgun (WGS) entry which is preliminary data.</text>
</comment>
<dbReference type="InterPro" id="IPR001650">
    <property type="entry name" value="Helicase_C-like"/>
</dbReference>
<dbReference type="GO" id="GO:0005524">
    <property type="term" value="F:ATP binding"/>
    <property type="evidence" value="ECO:0007669"/>
    <property type="project" value="InterPro"/>
</dbReference>
<dbReference type="CDD" id="cd18799">
    <property type="entry name" value="SF2_C_EcoAI-like"/>
    <property type="match status" value="1"/>
</dbReference>
<dbReference type="SUPFAM" id="SSF51306">
    <property type="entry name" value="LexA/Signal peptidase"/>
    <property type="match status" value="1"/>
</dbReference>
<evidence type="ECO:0000313" key="4">
    <source>
        <dbReference type="Proteomes" id="UP000031977"/>
    </source>
</evidence>
<organism evidence="3 4">
    <name type="scientific">Vibrio mytili</name>
    <dbReference type="NCBI Taxonomy" id="50718"/>
    <lineage>
        <taxon>Bacteria</taxon>
        <taxon>Pseudomonadati</taxon>
        <taxon>Pseudomonadota</taxon>
        <taxon>Gammaproteobacteria</taxon>
        <taxon>Vibrionales</taxon>
        <taxon>Vibrionaceae</taxon>
        <taxon>Vibrio</taxon>
    </lineage>
</organism>
<keyword evidence="4" id="KW-1185">Reference proteome</keyword>
<dbReference type="Gene3D" id="3.40.50.300">
    <property type="entry name" value="P-loop containing nucleotide triphosphate hydrolases"/>
    <property type="match status" value="2"/>
</dbReference>
<dbReference type="Pfam" id="PF00271">
    <property type="entry name" value="Helicase_C"/>
    <property type="match status" value="1"/>
</dbReference>
<dbReference type="EMBL" id="JXOK01000037">
    <property type="protein sequence ID" value="KIN10858.1"/>
    <property type="molecule type" value="Genomic_DNA"/>
</dbReference>
<dbReference type="CDD" id="cd09205">
    <property type="entry name" value="PLDc_N_DEXD_b3"/>
    <property type="match status" value="1"/>
</dbReference>
<dbReference type="Proteomes" id="UP000031977">
    <property type="component" value="Unassembled WGS sequence"/>
</dbReference>
<dbReference type="InterPro" id="IPR025202">
    <property type="entry name" value="PLD-like_dom"/>
</dbReference>
<dbReference type="Gene3D" id="2.10.109.10">
    <property type="entry name" value="Umud Fragment, subunit A"/>
    <property type="match status" value="1"/>
</dbReference>
<dbReference type="InterPro" id="IPR006935">
    <property type="entry name" value="Helicase/UvrB_N"/>
</dbReference>
<evidence type="ECO:0000313" key="3">
    <source>
        <dbReference type="EMBL" id="KIN10858.1"/>
    </source>
</evidence>
<feature type="domain" description="Helicase C-terminal" evidence="2">
    <location>
        <begin position="433"/>
        <end position="585"/>
    </location>
</feature>
<dbReference type="GO" id="GO:0004386">
    <property type="term" value="F:helicase activity"/>
    <property type="evidence" value="ECO:0007669"/>
    <property type="project" value="UniProtKB-KW"/>
</dbReference>
<proteinExistence type="predicted"/>
<dbReference type="PROSITE" id="PS51192">
    <property type="entry name" value="HELICASE_ATP_BIND_1"/>
    <property type="match status" value="1"/>
</dbReference>
<name>A0A0C3E8W8_9VIBR</name>
<dbReference type="Pfam" id="PF13091">
    <property type="entry name" value="PLDc_2"/>
    <property type="match status" value="1"/>
</dbReference>
<dbReference type="InterPro" id="IPR039418">
    <property type="entry name" value="LexA-like"/>
</dbReference>
<dbReference type="Pfam" id="PF00717">
    <property type="entry name" value="Peptidase_S24"/>
    <property type="match status" value="1"/>
</dbReference>
<dbReference type="Gene3D" id="3.30.870.10">
    <property type="entry name" value="Endonuclease Chain A"/>
    <property type="match status" value="1"/>
</dbReference>
<keyword evidence="3" id="KW-0378">Hydrolase</keyword>
<dbReference type="SMART" id="SM00487">
    <property type="entry name" value="DEXDc"/>
    <property type="match status" value="1"/>
</dbReference>
<reference evidence="3 4" key="1">
    <citation type="submission" date="2015-01" db="EMBL/GenBank/DDBJ databases">
        <title>Draft genome of Vibrio mytili type strain CAIM 528.</title>
        <authorList>
            <person name="Gonzalez-Castillo A."/>
            <person name="Gomez-Gil B."/>
            <person name="Enciso-Ibarra J."/>
        </authorList>
    </citation>
    <scope>NUCLEOTIDE SEQUENCE [LARGE SCALE GENOMIC DNA]</scope>
    <source>
        <strain evidence="3 4">CAIM 528</strain>
    </source>
</reference>
<feature type="domain" description="Helicase ATP-binding" evidence="1">
    <location>
        <begin position="231"/>
        <end position="381"/>
    </location>
</feature>
<dbReference type="PANTHER" id="PTHR47962">
    <property type="entry name" value="ATP-DEPENDENT HELICASE LHR-RELATED-RELATED"/>
    <property type="match status" value="1"/>
</dbReference>
<dbReference type="CDD" id="cd06529">
    <property type="entry name" value="S24_LexA-like"/>
    <property type="match status" value="1"/>
</dbReference>
<protein>
    <submittedName>
        <fullName evidence="3">DEAD/DEAH box helicase</fullName>
    </submittedName>
</protein>
<keyword evidence="3" id="KW-0067">ATP-binding</keyword>
<dbReference type="Pfam" id="PF04851">
    <property type="entry name" value="ResIII"/>
    <property type="match status" value="1"/>
</dbReference>
<dbReference type="InterPro" id="IPR052511">
    <property type="entry name" value="ATP-dep_Helicase"/>
</dbReference>
<dbReference type="AlphaFoldDB" id="A0A0C3E8W8"/>
<dbReference type="CDD" id="cd18032">
    <property type="entry name" value="DEXHc_RE_I_III_res"/>
    <property type="match status" value="1"/>
</dbReference>
<sequence>MPTQSLTIRDNLLTTGDDDPLLPQLIHAINHATEIEIAVSFIQPSGLDLLLPSIHEAIERKVSHNRQLKLRILTSDYLHITHPIALRSLLELDGDDVEVKIFETQSRSFHLKSYIFVRTDEEQSFFNGTAFVGSNNISKTALTDAHEWCLRFDYQQPDDSEQAKQFHNIREQFNKLFSHPSATPLTDEWIDAYIKRRNPPKLSVVGDSTLLDDEAYTPNSAQQEALEALNDTRDKGNVRGLVVMGTGMGKTWLSAFDAKQLQAKRVLFVAHREEILTQAFNTFAKLWPEKSAGYYHGKTKDKQKEMLFASVQSLGKEENLKHFAADYFDYIVVDEFHHASAKTYLNILNYFEPAFLLGLTATPERTDQANILSLCHDNLVFERNLVHGIDSEILVPFHYYGIWDDSVDYQEIPWRNGKFDPAALDAQFATTRRAKHIFKHWEANQQSRTLAFCVSKKHADFMAQQFNTAYAALGLKALSVHSESSVRRNEALTMLDKGEVQVLFSVDLFNEGTDLPSIDTVLMLRPTESNIIFIQQLGRGLRRHTNKTHLVVLDFIGNHRSFLNKQEVLGIKSTAVLSKHNGTLVASPELGEGCFINIDPQIVSFWQELSKQLRYSAKEEFENLTNHLGHRPRAVEFYRAGHDFNKVNKQHGSWLELVATMSNDADFQQLADEHKTFFLNAIQKMSMTKCFKAILLEAYLELDGFNHPPTVEALSAKSWHVLSRYPQLKTADLSEQNQRLAADSSAWLKYWLNNPINAFVGGNTKQGNAWFNNTDGKLEASFTVAPALIPFFHDFVKELVDLQLARYTDREQKKTTPLPIQKAVNDETLLPYYPNLKIACGHFKTGSSNDVEFMPIDMHNVSAETHFLARASGNSMNGGKSPIYDGDLLLLEFVTPTSAGSITGLTMAIEIQDESGDDQYLLRVVQKDDLGQYWLKANNPDYQTIPANESMKTFARLKKVIRE</sequence>
<dbReference type="GO" id="GO:0003677">
    <property type="term" value="F:DNA binding"/>
    <property type="evidence" value="ECO:0007669"/>
    <property type="project" value="InterPro"/>
</dbReference>
<evidence type="ECO:0000259" key="1">
    <source>
        <dbReference type="PROSITE" id="PS51192"/>
    </source>
</evidence>
<accession>A0A0C3E8W8</accession>
<evidence type="ECO:0000259" key="2">
    <source>
        <dbReference type="PROSITE" id="PS51194"/>
    </source>
</evidence>
<gene>
    <name evidence="3" type="ORF">SU60_10105</name>
</gene>
<dbReference type="PROSITE" id="PS51194">
    <property type="entry name" value="HELICASE_CTER"/>
    <property type="match status" value="1"/>
</dbReference>
<dbReference type="SMART" id="SM00490">
    <property type="entry name" value="HELICc"/>
    <property type="match status" value="1"/>
</dbReference>
<dbReference type="GO" id="GO:0016887">
    <property type="term" value="F:ATP hydrolysis activity"/>
    <property type="evidence" value="ECO:0007669"/>
    <property type="project" value="TreeGrafter"/>
</dbReference>
<dbReference type="SUPFAM" id="SSF52540">
    <property type="entry name" value="P-loop containing nucleoside triphosphate hydrolases"/>
    <property type="match status" value="1"/>
</dbReference>